<protein>
    <submittedName>
        <fullName evidence="1">Unannotated protein</fullName>
    </submittedName>
</protein>
<dbReference type="AlphaFoldDB" id="A0A6J6Y4I6"/>
<name>A0A6J6Y4I6_9ZZZZ</name>
<organism evidence="1">
    <name type="scientific">freshwater metagenome</name>
    <dbReference type="NCBI Taxonomy" id="449393"/>
    <lineage>
        <taxon>unclassified sequences</taxon>
        <taxon>metagenomes</taxon>
        <taxon>ecological metagenomes</taxon>
    </lineage>
</organism>
<reference evidence="1" key="1">
    <citation type="submission" date="2020-05" db="EMBL/GenBank/DDBJ databases">
        <authorList>
            <person name="Chiriac C."/>
            <person name="Salcher M."/>
            <person name="Ghai R."/>
            <person name="Kavagutti S V."/>
        </authorList>
    </citation>
    <scope>NUCLEOTIDE SEQUENCE</scope>
</reference>
<proteinExistence type="predicted"/>
<sequence length="54" mass="5809">MLKLLIDFVLMRGWNEPADNGNPVKVSTAVPVITTVFALMAVAGMSTSTPCTWI</sequence>
<gene>
    <name evidence="1" type="ORF">UFOPK2992_01197</name>
</gene>
<evidence type="ECO:0000313" key="1">
    <source>
        <dbReference type="EMBL" id="CAB4804332.1"/>
    </source>
</evidence>
<dbReference type="EMBL" id="CAFAAI010000208">
    <property type="protein sequence ID" value="CAB4804332.1"/>
    <property type="molecule type" value="Genomic_DNA"/>
</dbReference>
<accession>A0A6J6Y4I6</accession>